<dbReference type="GO" id="GO:0005507">
    <property type="term" value="F:copper ion binding"/>
    <property type="evidence" value="ECO:0007669"/>
    <property type="project" value="InterPro"/>
</dbReference>
<dbReference type="Gene3D" id="2.60.40.420">
    <property type="entry name" value="Cupredoxins - blue copper proteins"/>
    <property type="match status" value="1"/>
</dbReference>
<dbReference type="InterPro" id="IPR052721">
    <property type="entry name" value="ET_Amicyanin"/>
</dbReference>
<dbReference type="SUPFAM" id="SSF49503">
    <property type="entry name" value="Cupredoxins"/>
    <property type="match status" value="1"/>
</dbReference>
<dbReference type="EMBL" id="VIFM01000006">
    <property type="protein sequence ID" value="TQF17582.1"/>
    <property type="molecule type" value="Genomic_DNA"/>
</dbReference>
<keyword evidence="2" id="KW-0186">Copper</keyword>
<dbReference type="InterPro" id="IPR008972">
    <property type="entry name" value="Cupredoxin"/>
</dbReference>
<accession>A0A540X8M6</accession>
<evidence type="ECO:0000256" key="4">
    <source>
        <dbReference type="SAM" id="SignalP"/>
    </source>
</evidence>
<dbReference type="AlphaFoldDB" id="A0A540X8M6"/>
<sequence>MGGGAVKSLLLSLLLTASLASAEPGAVRGEVRILVIGPDGKPTPKADRSGVVVYLTGYTEEPPAEVAKMSQRDKTFFPSVLPIVAGQKVEFSNRDVVLHNVFSRSVARRFDAGKNRPGEAYVETFKKTGIIDVYCDIHEQMVATVVVVPNRAFAVTDKDGRFELRGVPPGRHPLFAVHRRDEKSNIARVEVVVESGGTATATLELTETRADDTHLDKHGKKYGPRPDYSGKGP</sequence>
<feature type="signal peptide" evidence="4">
    <location>
        <begin position="1"/>
        <end position="22"/>
    </location>
</feature>
<name>A0A540X8M6_9BACT</name>
<gene>
    <name evidence="6" type="ORF">FJV41_02855</name>
</gene>
<feature type="domain" description="Blue (type 1) copper" evidence="5">
    <location>
        <begin position="71"/>
        <end position="147"/>
    </location>
</feature>
<dbReference type="OrthoDB" id="9772097at2"/>
<dbReference type="PANTHER" id="PTHR36507:SF1">
    <property type="entry name" value="BLL1555 PROTEIN"/>
    <property type="match status" value="1"/>
</dbReference>
<organism evidence="6 7">
    <name type="scientific">Myxococcus llanfairpwllgwyngyllgogerychwyrndrobwllllantysiliogogogochensis</name>
    <dbReference type="NCBI Taxonomy" id="2590453"/>
    <lineage>
        <taxon>Bacteria</taxon>
        <taxon>Pseudomonadati</taxon>
        <taxon>Myxococcota</taxon>
        <taxon>Myxococcia</taxon>
        <taxon>Myxococcales</taxon>
        <taxon>Cystobacterineae</taxon>
        <taxon>Myxococcaceae</taxon>
        <taxon>Myxococcus</taxon>
    </lineage>
</organism>
<keyword evidence="7" id="KW-1185">Reference proteome</keyword>
<feature type="chain" id="PRO_5021932403" description="Blue (type 1) copper domain-containing protein" evidence="4">
    <location>
        <begin position="23"/>
        <end position="233"/>
    </location>
</feature>
<protein>
    <recommendedName>
        <fullName evidence="5">Blue (type 1) copper domain-containing protein</fullName>
    </recommendedName>
</protein>
<feature type="compositionally biased region" description="Basic and acidic residues" evidence="3">
    <location>
        <begin position="207"/>
        <end position="216"/>
    </location>
</feature>
<evidence type="ECO:0000313" key="6">
    <source>
        <dbReference type="EMBL" id="TQF17582.1"/>
    </source>
</evidence>
<evidence type="ECO:0000256" key="1">
    <source>
        <dbReference type="ARBA" id="ARBA00022723"/>
    </source>
</evidence>
<reference evidence="6 7" key="1">
    <citation type="submission" date="2019-06" db="EMBL/GenBank/DDBJ databases">
        <authorList>
            <person name="Livingstone P."/>
            <person name="Whitworth D."/>
        </authorList>
    </citation>
    <scope>NUCLEOTIDE SEQUENCE [LARGE SCALE GENOMIC DNA]</scope>
    <source>
        <strain evidence="6 7">AM401</strain>
    </source>
</reference>
<keyword evidence="4" id="KW-0732">Signal</keyword>
<dbReference type="GO" id="GO:0009055">
    <property type="term" value="F:electron transfer activity"/>
    <property type="evidence" value="ECO:0007669"/>
    <property type="project" value="InterPro"/>
</dbReference>
<evidence type="ECO:0000256" key="3">
    <source>
        <dbReference type="SAM" id="MobiDB-lite"/>
    </source>
</evidence>
<dbReference type="InterPro" id="IPR000923">
    <property type="entry name" value="BlueCu_1"/>
</dbReference>
<dbReference type="PANTHER" id="PTHR36507">
    <property type="entry name" value="BLL1555 PROTEIN"/>
    <property type="match status" value="1"/>
</dbReference>
<proteinExistence type="predicted"/>
<evidence type="ECO:0000256" key="2">
    <source>
        <dbReference type="ARBA" id="ARBA00023008"/>
    </source>
</evidence>
<keyword evidence="1" id="KW-0479">Metal-binding</keyword>
<comment type="caution">
    <text evidence="6">The sequence shown here is derived from an EMBL/GenBank/DDBJ whole genome shotgun (WGS) entry which is preliminary data.</text>
</comment>
<evidence type="ECO:0000259" key="5">
    <source>
        <dbReference type="Pfam" id="PF00127"/>
    </source>
</evidence>
<dbReference type="Proteomes" id="UP000315369">
    <property type="component" value="Unassembled WGS sequence"/>
</dbReference>
<feature type="region of interest" description="Disordered" evidence="3">
    <location>
        <begin position="207"/>
        <end position="233"/>
    </location>
</feature>
<evidence type="ECO:0000313" key="7">
    <source>
        <dbReference type="Proteomes" id="UP000315369"/>
    </source>
</evidence>
<dbReference type="Pfam" id="PF00127">
    <property type="entry name" value="Copper-bind"/>
    <property type="match status" value="1"/>
</dbReference>